<dbReference type="GO" id="GO:0003677">
    <property type="term" value="F:DNA binding"/>
    <property type="evidence" value="ECO:0007669"/>
    <property type="project" value="UniProtKB-KW"/>
</dbReference>
<evidence type="ECO:0000256" key="3">
    <source>
        <dbReference type="ARBA" id="ARBA00023125"/>
    </source>
</evidence>
<gene>
    <name evidence="7" type="ORF">N5K24_02815</name>
</gene>
<dbReference type="PANTHER" id="PTHR30204:SF69">
    <property type="entry name" value="MERR-FAMILY TRANSCRIPTIONAL REGULATOR"/>
    <property type="match status" value="1"/>
</dbReference>
<evidence type="ECO:0000256" key="1">
    <source>
        <dbReference type="ARBA" id="ARBA00022491"/>
    </source>
</evidence>
<dbReference type="SMART" id="SM00422">
    <property type="entry name" value="HTH_MERR"/>
    <property type="match status" value="1"/>
</dbReference>
<keyword evidence="4" id="KW-0804">Transcription</keyword>
<evidence type="ECO:0000313" key="7">
    <source>
        <dbReference type="EMBL" id="MDH2049316.1"/>
    </source>
</evidence>
<name>A0AA42W7U4_9BURK</name>
<dbReference type="InterPro" id="IPR009061">
    <property type="entry name" value="DNA-bd_dom_put_sf"/>
</dbReference>
<sequence length="133" mass="15150">MAHSTTLLQIGELAQRAGVSHRSIHYYERMGLLRPVEREGAGYRYYDDEAVARLEKILALKRLGLSLDDISQVIDLYFSEPSGLKGKEKVLEILEAQLQSTRSKLGELQKFESDLMASIARMQGLIREARQER</sequence>
<evidence type="ECO:0000259" key="6">
    <source>
        <dbReference type="PROSITE" id="PS50937"/>
    </source>
</evidence>
<protein>
    <submittedName>
        <fullName evidence="7">MerR family transcriptional regulator</fullName>
    </submittedName>
</protein>
<dbReference type="EMBL" id="JAOCKG010000001">
    <property type="protein sequence ID" value="MDH2049316.1"/>
    <property type="molecule type" value="Genomic_DNA"/>
</dbReference>
<accession>A0AA42W7U4</accession>
<dbReference type="Pfam" id="PF13411">
    <property type="entry name" value="MerR_1"/>
    <property type="match status" value="1"/>
</dbReference>
<proteinExistence type="predicted"/>
<evidence type="ECO:0000256" key="5">
    <source>
        <dbReference type="SAM" id="Coils"/>
    </source>
</evidence>
<evidence type="ECO:0000256" key="4">
    <source>
        <dbReference type="ARBA" id="ARBA00023163"/>
    </source>
</evidence>
<dbReference type="Gene3D" id="1.10.1660.10">
    <property type="match status" value="1"/>
</dbReference>
<keyword evidence="3" id="KW-0238">DNA-binding</keyword>
<dbReference type="PROSITE" id="PS00552">
    <property type="entry name" value="HTH_MERR_1"/>
    <property type="match status" value="1"/>
</dbReference>
<dbReference type="AlphaFoldDB" id="A0AA42W7U4"/>
<dbReference type="PRINTS" id="PR00040">
    <property type="entry name" value="HTHMERR"/>
</dbReference>
<comment type="caution">
    <text evidence="7">The sequence shown here is derived from an EMBL/GenBank/DDBJ whole genome shotgun (WGS) entry which is preliminary data.</text>
</comment>
<keyword evidence="1" id="KW-0678">Repressor</keyword>
<dbReference type="InterPro" id="IPR000551">
    <property type="entry name" value="MerR-type_HTH_dom"/>
</dbReference>
<dbReference type="SUPFAM" id="SSF46955">
    <property type="entry name" value="Putative DNA-binding domain"/>
    <property type="match status" value="1"/>
</dbReference>
<dbReference type="GO" id="GO:0003700">
    <property type="term" value="F:DNA-binding transcription factor activity"/>
    <property type="evidence" value="ECO:0007669"/>
    <property type="project" value="InterPro"/>
</dbReference>
<evidence type="ECO:0000313" key="8">
    <source>
        <dbReference type="Proteomes" id="UP001161276"/>
    </source>
</evidence>
<feature type="coiled-coil region" evidence="5">
    <location>
        <begin position="84"/>
        <end position="111"/>
    </location>
</feature>
<dbReference type="InterPro" id="IPR047057">
    <property type="entry name" value="MerR_fam"/>
</dbReference>
<organism evidence="7 8">
    <name type="scientific">Achromobacter marplatensis</name>
    <dbReference type="NCBI Taxonomy" id="470868"/>
    <lineage>
        <taxon>Bacteria</taxon>
        <taxon>Pseudomonadati</taxon>
        <taxon>Pseudomonadota</taxon>
        <taxon>Betaproteobacteria</taxon>
        <taxon>Burkholderiales</taxon>
        <taxon>Alcaligenaceae</taxon>
        <taxon>Achromobacter</taxon>
    </lineage>
</organism>
<feature type="domain" description="HTH merR-type" evidence="6">
    <location>
        <begin position="7"/>
        <end position="76"/>
    </location>
</feature>
<reference evidence="7" key="1">
    <citation type="submission" date="2022-09" db="EMBL/GenBank/DDBJ databases">
        <title>Intensive care unit water sources are persistently colonized with multi-drug resistant bacteria and are the site of extensive horizontal gene transfer of antibiotic resistance genes.</title>
        <authorList>
            <person name="Diorio-Toth L."/>
        </authorList>
    </citation>
    <scope>NUCLEOTIDE SEQUENCE</scope>
    <source>
        <strain evidence="7">GD03676</strain>
    </source>
</reference>
<keyword evidence="2" id="KW-0805">Transcription regulation</keyword>
<dbReference type="RefSeq" id="WP_280025829.1">
    <property type="nucleotide sequence ID" value="NZ_CBDEUO010000020.1"/>
</dbReference>
<evidence type="ECO:0000256" key="2">
    <source>
        <dbReference type="ARBA" id="ARBA00023015"/>
    </source>
</evidence>
<keyword evidence="5" id="KW-0175">Coiled coil</keyword>
<dbReference type="PROSITE" id="PS50937">
    <property type="entry name" value="HTH_MERR_2"/>
    <property type="match status" value="1"/>
</dbReference>
<dbReference type="Proteomes" id="UP001161276">
    <property type="component" value="Unassembled WGS sequence"/>
</dbReference>
<dbReference type="PANTHER" id="PTHR30204">
    <property type="entry name" value="REDOX-CYCLING DRUG-SENSING TRANSCRIPTIONAL ACTIVATOR SOXR"/>
    <property type="match status" value="1"/>
</dbReference>